<evidence type="ECO:0000313" key="14">
    <source>
        <dbReference type="EMBL" id="KAJ5110874.1"/>
    </source>
</evidence>
<evidence type="ECO:0000256" key="8">
    <source>
        <dbReference type="ARBA" id="ARBA00022989"/>
    </source>
</evidence>
<dbReference type="InterPro" id="IPR050747">
    <property type="entry name" value="Mitochondrial_chaperone_BCS1"/>
</dbReference>
<evidence type="ECO:0000256" key="5">
    <source>
        <dbReference type="ARBA" id="ARBA00022792"/>
    </source>
</evidence>
<dbReference type="InterPro" id="IPR014851">
    <property type="entry name" value="BCS1_N"/>
</dbReference>
<proteinExistence type="inferred from homology"/>
<dbReference type="InterPro" id="IPR027417">
    <property type="entry name" value="P-loop_NTPase"/>
</dbReference>
<comment type="subcellular location">
    <subcellularLocation>
        <location evidence="1">Mitochondrion inner membrane</location>
        <topology evidence="1">Single-pass membrane protein</topology>
    </subcellularLocation>
</comment>
<reference evidence="14" key="2">
    <citation type="journal article" date="2023" name="IMA Fungus">
        <title>Comparative genomic study of the Penicillium genus elucidates a diverse pangenome and 15 lateral gene transfer events.</title>
        <authorList>
            <person name="Petersen C."/>
            <person name="Sorensen T."/>
            <person name="Nielsen M.R."/>
            <person name="Sondergaard T.E."/>
            <person name="Sorensen J.L."/>
            <person name="Fitzpatrick D.A."/>
            <person name="Frisvad J.C."/>
            <person name="Nielsen K.L."/>
        </authorList>
    </citation>
    <scope>NUCLEOTIDE SEQUENCE</scope>
    <source>
        <strain evidence="14">IBT 30761</strain>
    </source>
</reference>
<keyword evidence="3 12" id="KW-0812">Transmembrane</keyword>
<dbReference type="SUPFAM" id="SSF52540">
    <property type="entry name" value="P-loop containing nucleoside triphosphate hydrolases"/>
    <property type="match status" value="1"/>
</dbReference>
<keyword evidence="9" id="KW-0496">Mitochondrion</keyword>
<dbReference type="EMBL" id="JAPQKI010000002">
    <property type="protein sequence ID" value="KAJ5110874.1"/>
    <property type="molecule type" value="Genomic_DNA"/>
</dbReference>
<dbReference type="GO" id="GO:0005743">
    <property type="term" value="C:mitochondrial inner membrane"/>
    <property type="evidence" value="ECO:0007669"/>
    <property type="project" value="UniProtKB-SubCell"/>
</dbReference>
<accession>A0A9W9G2E6</accession>
<organism evidence="14 15">
    <name type="scientific">Penicillium argentinense</name>
    <dbReference type="NCBI Taxonomy" id="1131581"/>
    <lineage>
        <taxon>Eukaryota</taxon>
        <taxon>Fungi</taxon>
        <taxon>Dikarya</taxon>
        <taxon>Ascomycota</taxon>
        <taxon>Pezizomycotina</taxon>
        <taxon>Eurotiomycetes</taxon>
        <taxon>Eurotiomycetidae</taxon>
        <taxon>Eurotiales</taxon>
        <taxon>Aspergillaceae</taxon>
        <taxon>Penicillium</taxon>
    </lineage>
</organism>
<dbReference type="Pfam" id="PF00004">
    <property type="entry name" value="AAA"/>
    <property type="match status" value="1"/>
</dbReference>
<dbReference type="InterPro" id="IPR003959">
    <property type="entry name" value="ATPase_AAA_core"/>
</dbReference>
<dbReference type="Proteomes" id="UP001149074">
    <property type="component" value="Unassembled WGS sequence"/>
</dbReference>
<reference evidence="14" key="1">
    <citation type="submission" date="2022-11" db="EMBL/GenBank/DDBJ databases">
        <authorList>
            <person name="Petersen C."/>
        </authorList>
    </citation>
    <scope>NUCLEOTIDE SEQUENCE</scope>
    <source>
        <strain evidence="14">IBT 30761</strain>
    </source>
</reference>
<dbReference type="SMART" id="SM00382">
    <property type="entry name" value="AAA"/>
    <property type="match status" value="1"/>
</dbReference>
<evidence type="ECO:0000256" key="7">
    <source>
        <dbReference type="ARBA" id="ARBA00022840"/>
    </source>
</evidence>
<dbReference type="AlphaFoldDB" id="A0A9W9G2E6"/>
<dbReference type="RefSeq" id="XP_056478944.1">
    <property type="nucleotide sequence ID" value="XM_056613903.1"/>
</dbReference>
<comment type="catalytic activity">
    <reaction evidence="11">
        <text>ATP + H2O = ADP + phosphate + H(+)</text>
        <dbReference type="Rhea" id="RHEA:13065"/>
        <dbReference type="ChEBI" id="CHEBI:15377"/>
        <dbReference type="ChEBI" id="CHEBI:15378"/>
        <dbReference type="ChEBI" id="CHEBI:30616"/>
        <dbReference type="ChEBI" id="CHEBI:43474"/>
        <dbReference type="ChEBI" id="CHEBI:456216"/>
    </reaction>
    <physiologicalReaction direction="left-to-right" evidence="11">
        <dbReference type="Rhea" id="RHEA:13066"/>
    </physiologicalReaction>
</comment>
<evidence type="ECO:0000256" key="10">
    <source>
        <dbReference type="ARBA" id="ARBA00023136"/>
    </source>
</evidence>
<keyword evidence="6" id="KW-0378">Hydrolase</keyword>
<dbReference type="GO" id="GO:0005524">
    <property type="term" value="F:ATP binding"/>
    <property type="evidence" value="ECO:0007669"/>
    <property type="project" value="UniProtKB-KW"/>
</dbReference>
<sequence length="518" mass="58242">MSEPSAELLQSLLEAFAPGISWVFRLMSAILGIDVFALSLYIFPFVALPAISTFILPWVWRLLGPIVFLFISSTTVRHRNNLYPQVLRWMPSRKFYSWVGSVIAGTTETFGFLWDSYHNTPELEDTDNPLYRGKLVKVLSSPGQRSLLFFRYEGCWLALYRDPHKNPTDSFSRNAEDIIFYYFSWNKAVVDRLLRAILEFNIDCRRGKLPVFCAHQDKHGASWRKMCDETPRSLESLALDETMKKKAMSDVGEFLSGSVQGSYEKRGIPHRRGYLLHGPPGTGKSSFCRAIASHFQLPIYVINLAIVDNYGLQELFRTLPPTPQQCLVLLEDVDVAGIQSRGDPATSDNGTTPQKTVTLASLLNALDGIGGHEGHILVVTTNVKPALDSALTRPGRIDRELEFQYPDSQTIQKYFCFFFDGYCAENGQEKKSLEELGVAFSKSISHLKLSPATIQGYFLKCHGDPAIAVQNWQDIEEKDVEDMSAWIDMRSVQGGGSYDRPLVSLPPLAFFSSLFSSP</sequence>
<keyword evidence="8 12" id="KW-1133">Transmembrane helix</keyword>
<evidence type="ECO:0000256" key="1">
    <source>
        <dbReference type="ARBA" id="ARBA00004434"/>
    </source>
</evidence>
<comment type="caution">
    <text evidence="14">The sequence shown here is derived from an EMBL/GenBank/DDBJ whole genome shotgun (WGS) entry which is preliminary data.</text>
</comment>
<dbReference type="InterPro" id="IPR057495">
    <property type="entry name" value="AAA_lid_BCS1"/>
</dbReference>
<dbReference type="GO" id="GO:0016887">
    <property type="term" value="F:ATP hydrolysis activity"/>
    <property type="evidence" value="ECO:0007669"/>
    <property type="project" value="InterPro"/>
</dbReference>
<dbReference type="Gene3D" id="3.40.50.300">
    <property type="entry name" value="P-loop containing nucleotide triphosphate hydrolases"/>
    <property type="match status" value="1"/>
</dbReference>
<feature type="transmembrane region" description="Helical" evidence="12">
    <location>
        <begin position="22"/>
        <end position="43"/>
    </location>
</feature>
<keyword evidence="7" id="KW-0067">ATP-binding</keyword>
<gene>
    <name evidence="14" type="ORF">N7532_001409</name>
</gene>
<keyword evidence="5" id="KW-0999">Mitochondrion inner membrane</keyword>
<evidence type="ECO:0000256" key="6">
    <source>
        <dbReference type="ARBA" id="ARBA00022801"/>
    </source>
</evidence>
<dbReference type="PANTHER" id="PTHR23070">
    <property type="entry name" value="BCS1 AAA-TYPE ATPASE"/>
    <property type="match status" value="1"/>
</dbReference>
<dbReference type="OrthoDB" id="10251412at2759"/>
<feature type="domain" description="AAA+ ATPase" evidence="13">
    <location>
        <begin position="270"/>
        <end position="407"/>
    </location>
</feature>
<evidence type="ECO:0000256" key="12">
    <source>
        <dbReference type="SAM" id="Phobius"/>
    </source>
</evidence>
<evidence type="ECO:0000256" key="9">
    <source>
        <dbReference type="ARBA" id="ARBA00023128"/>
    </source>
</evidence>
<evidence type="ECO:0000259" key="13">
    <source>
        <dbReference type="SMART" id="SM00382"/>
    </source>
</evidence>
<name>A0A9W9G2E6_9EURO</name>
<comment type="similarity">
    <text evidence="2">Belongs to the AAA ATPase family. BCS1 subfamily.</text>
</comment>
<keyword evidence="15" id="KW-1185">Reference proteome</keyword>
<dbReference type="InterPro" id="IPR003593">
    <property type="entry name" value="AAA+_ATPase"/>
</dbReference>
<evidence type="ECO:0000313" key="15">
    <source>
        <dbReference type="Proteomes" id="UP001149074"/>
    </source>
</evidence>
<evidence type="ECO:0000256" key="4">
    <source>
        <dbReference type="ARBA" id="ARBA00022741"/>
    </source>
</evidence>
<evidence type="ECO:0000256" key="2">
    <source>
        <dbReference type="ARBA" id="ARBA00007448"/>
    </source>
</evidence>
<keyword evidence="4" id="KW-0547">Nucleotide-binding</keyword>
<evidence type="ECO:0000256" key="3">
    <source>
        <dbReference type="ARBA" id="ARBA00022692"/>
    </source>
</evidence>
<dbReference type="Pfam" id="PF08740">
    <property type="entry name" value="BCS1_N"/>
    <property type="match status" value="1"/>
</dbReference>
<dbReference type="Pfam" id="PF25426">
    <property type="entry name" value="AAA_lid_BCS1"/>
    <property type="match status" value="1"/>
</dbReference>
<keyword evidence="10 12" id="KW-0472">Membrane</keyword>
<protein>
    <recommendedName>
        <fullName evidence="13">AAA+ ATPase domain-containing protein</fullName>
    </recommendedName>
</protein>
<dbReference type="GeneID" id="81352882"/>
<evidence type="ECO:0000256" key="11">
    <source>
        <dbReference type="ARBA" id="ARBA00048778"/>
    </source>
</evidence>